<dbReference type="EMBL" id="LBBL01000322">
    <property type="protein sequence ID" value="KKF92795.1"/>
    <property type="molecule type" value="Genomic_DNA"/>
</dbReference>
<dbReference type="InterPro" id="IPR018253">
    <property type="entry name" value="DnaJ_domain_CS"/>
</dbReference>
<dbReference type="PROSITE" id="PS00636">
    <property type="entry name" value="DNAJ_1"/>
    <property type="match status" value="1"/>
</dbReference>
<comment type="subcellular location">
    <subcellularLocation>
        <location evidence="2">Cytoplasm</location>
    </subcellularLocation>
    <subcellularLocation>
        <location evidence="1">Nucleus</location>
    </subcellularLocation>
</comment>
<evidence type="ECO:0000256" key="2">
    <source>
        <dbReference type="ARBA" id="ARBA00004496"/>
    </source>
</evidence>
<name>A0A0F8B099_CERFI</name>
<feature type="compositionally biased region" description="Basic and acidic residues" evidence="6">
    <location>
        <begin position="268"/>
        <end position="278"/>
    </location>
</feature>
<feature type="compositionally biased region" description="Polar residues" evidence="6">
    <location>
        <begin position="94"/>
        <end position="107"/>
    </location>
</feature>
<comment type="caution">
    <text evidence="8">The sequence shown here is derived from an EMBL/GenBank/DDBJ whole genome shotgun (WGS) entry which is preliminary data.</text>
</comment>
<protein>
    <recommendedName>
        <fullName evidence="7">J domain-containing protein</fullName>
    </recommendedName>
</protein>
<dbReference type="GO" id="GO:0005737">
    <property type="term" value="C:cytoplasm"/>
    <property type="evidence" value="ECO:0007669"/>
    <property type="project" value="UniProtKB-SubCell"/>
</dbReference>
<dbReference type="OrthoDB" id="10250354at2759"/>
<evidence type="ECO:0000256" key="1">
    <source>
        <dbReference type="ARBA" id="ARBA00004123"/>
    </source>
</evidence>
<evidence type="ECO:0000256" key="3">
    <source>
        <dbReference type="ARBA" id="ARBA00022490"/>
    </source>
</evidence>
<evidence type="ECO:0000256" key="6">
    <source>
        <dbReference type="SAM" id="MobiDB-lite"/>
    </source>
</evidence>
<dbReference type="Pfam" id="PF00226">
    <property type="entry name" value="DnaJ"/>
    <property type="match status" value="1"/>
</dbReference>
<feature type="compositionally biased region" description="Basic and acidic residues" evidence="6">
    <location>
        <begin position="150"/>
        <end position="254"/>
    </location>
</feature>
<gene>
    <name evidence="8" type="ORF">CFO_g4854</name>
</gene>
<dbReference type="InterPro" id="IPR052094">
    <property type="entry name" value="Pre-mRNA-splicing_ERAD"/>
</dbReference>
<dbReference type="GO" id="GO:0000390">
    <property type="term" value="P:spliceosomal complex disassembly"/>
    <property type="evidence" value="ECO:0007669"/>
    <property type="project" value="TreeGrafter"/>
</dbReference>
<dbReference type="GO" id="GO:0005681">
    <property type="term" value="C:spliceosomal complex"/>
    <property type="evidence" value="ECO:0007669"/>
    <property type="project" value="TreeGrafter"/>
</dbReference>
<keyword evidence="9" id="KW-1185">Reference proteome</keyword>
<reference evidence="8 9" key="1">
    <citation type="submission" date="2015-04" db="EMBL/GenBank/DDBJ databases">
        <title>Genome sequence of Ceratocystis platani, a major pathogen of plane trees.</title>
        <authorList>
            <person name="Belbahri L."/>
        </authorList>
    </citation>
    <scope>NUCLEOTIDE SEQUENCE [LARGE SCALE GENOMIC DNA]</scope>
    <source>
        <strain evidence="8 9">CFO</strain>
    </source>
</reference>
<dbReference type="InterPro" id="IPR036869">
    <property type="entry name" value="J_dom_sf"/>
</dbReference>
<evidence type="ECO:0000256" key="5">
    <source>
        <dbReference type="ARBA" id="ARBA00023242"/>
    </source>
</evidence>
<proteinExistence type="predicted"/>
<dbReference type="Proteomes" id="UP000034841">
    <property type="component" value="Unassembled WGS sequence"/>
</dbReference>
<evidence type="ECO:0000259" key="7">
    <source>
        <dbReference type="PROSITE" id="PS50076"/>
    </source>
</evidence>
<sequence length="473" mass="55075">MSTQQDLYGILGVPKTAEPAEIRSAYKKKALSCHPDKEPNEDLKVIKQEQFQRLLTAYETLSDPSKRAKFDERMRILEERIARHPTGVPRNPNVYKSRTSVPPQTTDPYAHPRAARTRQHSPFSPGRSAPEDNFEFSRVYNPERHVHRQSSHEKTPQKTDKWRDNYDDLRPGRVKEEKLRRKADDAIKRDLEEKEKKEDVERSDEKMLRKTKERERMAKEAAKRLFDTRKSFDGTKVRSVDRKTKKEQRYHDDIGSDLEGDFIGSSPKAEKKKPNSKEKRSHSAPRTSVNPDSIETDWSEQLKQAQSYITERKKKTEKSANVETPAPRRTRRMSGESPRKSSHRKSQHEEAFTKPTMSRGATFPTAASYSSPPKLHRSATMENDCRTKPAYRNSPRIVEEDFFNPNYMSFPRGSREPDIPIYHTSPMYTGYEYPGMSMAPSWPDPHVATTRRYTNDDVQYSNQYPTDYTDHYA</sequence>
<organism evidence="8 9">
    <name type="scientific">Ceratocystis fimbriata f. sp. platani</name>
    <dbReference type="NCBI Taxonomy" id="88771"/>
    <lineage>
        <taxon>Eukaryota</taxon>
        <taxon>Fungi</taxon>
        <taxon>Dikarya</taxon>
        <taxon>Ascomycota</taxon>
        <taxon>Pezizomycotina</taxon>
        <taxon>Sordariomycetes</taxon>
        <taxon>Hypocreomycetidae</taxon>
        <taxon>Microascales</taxon>
        <taxon>Ceratocystidaceae</taxon>
        <taxon>Ceratocystis</taxon>
    </lineage>
</organism>
<feature type="region of interest" description="Disordered" evidence="6">
    <location>
        <begin position="439"/>
        <end position="473"/>
    </location>
</feature>
<feature type="compositionally biased region" description="Polar residues" evidence="6">
    <location>
        <begin position="299"/>
        <end position="309"/>
    </location>
</feature>
<dbReference type="AlphaFoldDB" id="A0A0F8B099"/>
<dbReference type="PRINTS" id="PR00625">
    <property type="entry name" value="JDOMAIN"/>
</dbReference>
<keyword evidence="4" id="KW-0143">Chaperone</keyword>
<dbReference type="SMART" id="SM00271">
    <property type="entry name" value="DnaJ"/>
    <property type="match status" value="1"/>
</dbReference>
<evidence type="ECO:0000313" key="8">
    <source>
        <dbReference type="EMBL" id="KKF92795.1"/>
    </source>
</evidence>
<feature type="compositionally biased region" description="Polar residues" evidence="6">
    <location>
        <begin position="284"/>
        <end position="293"/>
    </location>
</feature>
<dbReference type="InterPro" id="IPR001623">
    <property type="entry name" value="DnaJ_domain"/>
</dbReference>
<dbReference type="SUPFAM" id="SSF46565">
    <property type="entry name" value="Chaperone J-domain"/>
    <property type="match status" value="1"/>
</dbReference>
<dbReference type="CDD" id="cd06257">
    <property type="entry name" value="DnaJ"/>
    <property type="match status" value="1"/>
</dbReference>
<feature type="domain" description="J" evidence="7">
    <location>
        <begin position="6"/>
        <end position="74"/>
    </location>
</feature>
<dbReference type="Gene3D" id="1.10.287.110">
    <property type="entry name" value="DnaJ domain"/>
    <property type="match status" value="1"/>
</dbReference>
<dbReference type="PANTHER" id="PTHR44313">
    <property type="entry name" value="DNAJ HOMOLOG SUBFAMILY C MEMBER 17"/>
    <property type="match status" value="1"/>
</dbReference>
<feature type="region of interest" description="Disordered" evidence="6">
    <location>
        <begin position="81"/>
        <end position="392"/>
    </location>
</feature>
<evidence type="ECO:0000256" key="4">
    <source>
        <dbReference type="ARBA" id="ARBA00023186"/>
    </source>
</evidence>
<dbReference type="PANTHER" id="PTHR44313:SF1">
    <property type="entry name" value="DNAJ HOMOLOG SUBFAMILY C MEMBER 17"/>
    <property type="match status" value="1"/>
</dbReference>
<keyword evidence="5" id="KW-0539">Nucleus</keyword>
<evidence type="ECO:0000313" key="9">
    <source>
        <dbReference type="Proteomes" id="UP000034841"/>
    </source>
</evidence>
<accession>A0A0F8B099</accession>
<feature type="compositionally biased region" description="Polar residues" evidence="6">
    <location>
        <begin position="456"/>
        <end position="466"/>
    </location>
</feature>
<dbReference type="PROSITE" id="PS50076">
    <property type="entry name" value="DNAJ_2"/>
    <property type="match status" value="1"/>
</dbReference>
<keyword evidence="3" id="KW-0963">Cytoplasm</keyword>